<dbReference type="GO" id="GO:0006313">
    <property type="term" value="P:DNA transposition"/>
    <property type="evidence" value="ECO:0007669"/>
    <property type="project" value="UniProtKB-UniRule"/>
</dbReference>
<dbReference type="Pfam" id="PF02899">
    <property type="entry name" value="Phage_int_SAM_1"/>
    <property type="match status" value="1"/>
</dbReference>
<feature type="active site" evidence="9">
    <location>
        <position position="240"/>
    </location>
</feature>
<keyword evidence="4 9" id="KW-0159">Chromosome partition</keyword>
<evidence type="ECO:0000313" key="12">
    <source>
        <dbReference type="EMBL" id="XHH49881.1"/>
    </source>
</evidence>
<dbReference type="InterPro" id="IPR044068">
    <property type="entry name" value="CB"/>
</dbReference>
<reference evidence="12 13" key="1">
    <citation type="journal article" date="2022" name="Res Sq">
        <title>Evolution of multicellular longitudinally dividing oral cavity symbionts (Neisseriaceae).</title>
        <authorList>
            <person name="Nyongesa S."/>
            <person name="Weber P."/>
            <person name="Bernet E."/>
            <person name="Pullido F."/>
            <person name="Nieckarz M."/>
            <person name="Delaby M."/>
            <person name="Nieves C."/>
            <person name="Viehboeck T."/>
            <person name="Krause N."/>
            <person name="Rivera-Millot A."/>
            <person name="Nakamura A."/>
            <person name="Vischer N."/>
            <person name="VanNieuwenhze M."/>
            <person name="Brun Y."/>
            <person name="Cava F."/>
            <person name="Bulgheresi S."/>
            <person name="Veyrier F."/>
        </authorList>
    </citation>
    <scope>NUCLEOTIDE SEQUENCE [LARGE SCALE GENOMIC DNA]</scope>
    <source>
        <strain evidence="12 13">17694</strain>
    </source>
</reference>
<dbReference type="PROSITE" id="PS51898">
    <property type="entry name" value="TYR_RECOMBINASE"/>
    <property type="match status" value="1"/>
</dbReference>
<keyword evidence="3 9" id="KW-0132">Cell division</keyword>
<evidence type="ECO:0000256" key="4">
    <source>
        <dbReference type="ARBA" id="ARBA00022829"/>
    </source>
</evidence>
<keyword evidence="7 9" id="KW-0233">DNA recombination</keyword>
<dbReference type="GO" id="GO:0009037">
    <property type="term" value="F:tyrosine-based site-specific recombinase activity"/>
    <property type="evidence" value="ECO:0007669"/>
    <property type="project" value="UniProtKB-UniRule"/>
</dbReference>
<evidence type="ECO:0000256" key="6">
    <source>
        <dbReference type="ARBA" id="ARBA00023125"/>
    </source>
</evidence>
<feature type="domain" description="Tyr recombinase" evidence="10">
    <location>
        <begin position="106"/>
        <end position="285"/>
    </location>
</feature>
<dbReference type="PROSITE" id="PS51900">
    <property type="entry name" value="CB"/>
    <property type="match status" value="1"/>
</dbReference>
<comment type="subcellular location">
    <subcellularLocation>
        <location evidence="1 9">Cytoplasm</location>
    </subcellularLocation>
</comment>
<proteinExistence type="inferred from homology"/>
<dbReference type="Proteomes" id="UP000831534">
    <property type="component" value="Chromosome"/>
</dbReference>
<dbReference type="CDD" id="cd00798">
    <property type="entry name" value="INT_XerDC_C"/>
    <property type="match status" value="1"/>
</dbReference>
<dbReference type="GO" id="GO:0003677">
    <property type="term" value="F:DNA binding"/>
    <property type="evidence" value="ECO:0007669"/>
    <property type="project" value="UniProtKB-UniRule"/>
</dbReference>
<dbReference type="Gene3D" id="1.10.150.130">
    <property type="match status" value="1"/>
</dbReference>
<dbReference type="GO" id="GO:0007059">
    <property type="term" value="P:chromosome segregation"/>
    <property type="evidence" value="ECO:0007669"/>
    <property type="project" value="UniProtKB-UniRule"/>
</dbReference>
<keyword evidence="5 9" id="KW-0229">DNA integration</keyword>
<dbReference type="InterPro" id="IPR050090">
    <property type="entry name" value="Tyrosine_recombinase_XerCD"/>
</dbReference>
<dbReference type="EMBL" id="CP091521">
    <property type="protein sequence ID" value="XHH49881.1"/>
    <property type="molecule type" value="Genomic_DNA"/>
</dbReference>
<protein>
    <recommendedName>
        <fullName evidence="9">Tyrosine recombinase XerC</fullName>
    </recommendedName>
</protein>
<dbReference type="KEGG" id="ckh:LVJ77_12600"/>
<evidence type="ECO:0000256" key="1">
    <source>
        <dbReference type="ARBA" id="ARBA00004496"/>
    </source>
</evidence>
<feature type="active site" description="O-(3'-phospho-DNA)-tyrosine intermediate" evidence="9">
    <location>
        <position position="272"/>
    </location>
</feature>
<dbReference type="HAMAP" id="MF_01808">
    <property type="entry name" value="Recomb_XerC_XerD"/>
    <property type="match status" value="1"/>
</dbReference>
<dbReference type="InterPro" id="IPR010998">
    <property type="entry name" value="Integrase_recombinase_N"/>
</dbReference>
<evidence type="ECO:0000256" key="8">
    <source>
        <dbReference type="ARBA" id="ARBA00023306"/>
    </source>
</evidence>
<evidence type="ECO:0000256" key="3">
    <source>
        <dbReference type="ARBA" id="ARBA00022618"/>
    </source>
</evidence>
<evidence type="ECO:0000256" key="5">
    <source>
        <dbReference type="ARBA" id="ARBA00022908"/>
    </source>
</evidence>
<evidence type="ECO:0000259" key="11">
    <source>
        <dbReference type="PROSITE" id="PS51900"/>
    </source>
</evidence>
<keyword evidence="6 9" id="KW-0238">DNA-binding</keyword>
<evidence type="ECO:0000259" key="10">
    <source>
        <dbReference type="PROSITE" id="PS51898"/>
    </source>
</evidence>
<feature type="active site" evidence="9">
    <location>
        <position position="146"/>
    </location>
</feature>
<dbReference type="Gene3D" id="1.10.443.10">
    <property type="entry name" value="Intergrase catalytic core"/>
    <property type="match status" value="1"/>
</dbReference>
<dbReference type="InterPro" id="IPR011010">
    <property type="entry name" value="DNA_brk_join_enz"/>
</dbReference>
<name>A0ABD8B7B9_9NEIS</name>
<accession>A0ABD8B7B9</accession>
<feature type="domain" description="Core-binding (CB)" evidence="11">
    <location>
        <begin position="4"/>
        <end position="85"/>
    </location>
</feature>
<dbReference type="GO" id="GO:0005737">
    <property type="term" value="C:cytoplasm"/>
    <property type="evidence" value="ECO:0007669"/>
    <property type="project" value="UniProtKB-SubCell"/>
</dbReference>
<feature type="active site" evidence="9">
    <location>
        <position position="170"/>
    </location>
</feature>
<keyword evidence="8 9" id="KW-0131">Cell cycle</keyword>
<evidence type="ECO:0000256" key="9">
    <source>
        <dbReference type="HAMAP-Rule" id="MF_01808"/>
    </source>
</evidence>
<dbReference type="RefSeq" id="WP_376986370.1">
    <property type="nucleotide sequence ID" value="NZ_CP091521.1"/>
</dbReference>
<evidence type="ECO:0000256" key="7">
    <source>
        <dbReference type="ARBA" id="ARBA00023172"/>
    </source>
</evidence>
<dbReference type="AlphaFoldDB" id="A0ABD8B7B9"/>
<comment type="similarity">
    <text evidence="9">Belongs to the 'phage' integrase family. XerC subfamily.</text>
</comment>
<dbReference type="InterPro" id="IPR002104">
    <property type="entry name" value="Integrase_catalytic"/>
</dbReference>
<dbReference type="PANTHER" id="PTHR30349:SF81">
    <property type="entry name" value="TYROSINE RECOMBINASE XERC"/>
    <property type="match status" value="1"/>
</dbReference>
<dbReference type="InterPro" id="IPR004107">
    <property type="entry name" value="Integrase_SAM-like_N"/>
</dbReference>
<evidence type="ECO:0000313" key="13">
    <source>
        <dbReference type="Proteomes" id="UP000831534"/>
    </source>
</evidence>
<dbReference type="Pfam" id="PF00589">
    <property type="entry name" value="Phage_integrase"/>
    <property type="match status" value="1"/>
</dbReference>
<dbReference type="InterPro" id="IPR013762">
    <property type="entry name" value="Integrase-like_cat_sf"/>
</dbReference>
<comment type="subunit">
    <text evidence="9">Forms a cyclic heterotetrameric complex composed of two molecules of XerC and two molecules of XerD.</text>
</comment>
<gene>
    <name evidence="9" type="primary">xerC</name>
    <name evidence="12" type="ORF">LVJ77_12600</name>
</gene>
<sequence length="303" mass="33917">MTDAPFFARAEAWLLRLRQQGRSPHTLAAYRRDLAQLAELLPERTAAPQRRDIIAALKRLSQQNLNPRSMMRKLSVWRQYCAYLLRENLLAADPTAGIKAPKPPERLPKAIDCETLNTLLDRAAPRDALSLRDLAVAELFYGSGLRLSELAALDLDDVLFEAGWLTVSGKGKKQRQIPLTAKSSAALQNYLPHRRAAAGETALFTNRTGTRLGVRQIAKRLQQWALRQGSAQHLSPHMLRHSYASHLLQASRDVRAVQELLGHQSLSTTQIYTKLDFAHLAKVYDDAHPRAKRKTDGAGQEGQ</sequence>
<dbReference type="PANTHER" id="PTHR30349">
    <property type="entry name" value="PHAGE INTEGRASE-RELATED"/>
    <property type="match status" value="1"/>
</dbReference>
<dbReference type="GO" id="GO:0051301">
    <property type="term" value="P:cell division"/>
    <property type="evidence" value="ECO:0007669"/>
    <property type="project" value="UniProtKB-KW"/>
</dbReference>
<feature type="active site" evidence="9">
    <location>
        <position position="263"/>
    </location>
</feature>
<comment type="function">
    <text evidence="9">Site-specific tyrosine recombinase, which acts by catalyzing the cutting and rejoining of the recombining DNA molecules. The XerC-XerD complex is essential to convert dimers of the bacterial chromosome into monomers to permit their segregation at cell division. It also contributes to the segregational stability of plasmids.</text>
</comment>
<dbReference type="SUPFAM" id="SSF56349">
    <property type="entry name" value="DNA breaking-rejoining enzymes"/>
    <property type="match status" value="1"/>
</dbReference>
<evidence type="ECO:0000256" key="2">
    <source>
        <dbReference type="ARBA" id="ARBA00022490"/>
    </source>
</evidence>
<dbReference type="InterPro" id="IPR023009">
    <property type="entry name" value="Tyrosine_recombinase_XerC/XerD"/>
</dbReference>
<feature type="active site" evidence="9">
    <location>
        <position position="237"/>
    </location>
</feature>
<organism evidence="12 13">
    <name type="scientific">Conchiformibius kuhniae</name>
    <dbReference type="NCBI Taxonomy" id="211502"/>
    <lineage>
        <taxon>Bacteria</taxon>
        <taxon>Pseudomonadati</taxon>
        <taxon>Pseudomonadota</taxon>
        <taxon>Betaproteobacteria</taxon>
        <taxon>Neisseriales</taxon>
        <taxon>Neisseriaceae</taxon>
        <taxon>Conchiformibius</taxon>
    </lineage>
</organism>
<keyword evidence="13" id="KW-1185">Reference proteome</keyword>
<keyword evidence="2 9" id="KW-0963">Cytoplasm</keyword>